<dbReference type="InterPro" id="IPR036259">
    <property type="entry name" value="MFS_trans_sf"/>
</dbReference>
<dbReference type="InterPro" id="IPR005829">
    <property type="entry name" value="Sugar_transporter_CS"/>
</dbReference>
<dbReference type="GO" id="GO:0005886">
    <property type="term" value="C:plasma membrane"/>
    <property type="evidence" value="ECO:0007669"/>
    <property type="project" value="UniProtKB-SubCell"/>
</dbReference>
<proteinExistence type="predicted"/>
<comment type="caution">
    <text evidence="9">The sequence shown here is derived from an EMBL/GenBank/DDBJ whole genome shotgun (WGS) entry which is preliminary data.</text>
</comment>
<dbReference type="PANTHER" id="PTHR43124">
    <property type="entry name" value="PURINE EFFLUX PUMP PBUE"/>
    <property type="match status" value="1"/>
</dbReference>
<feature type="transmembrane region" description="Helical" evidence="7">
    <location>
        <begin position="160"/>
        <end position="180"/>
    </location>
</feature>
<sequence length="385" mass="41552">MNKLKIKIGIMSICAVALSYMVLPPIIASIGADFPDVNETLVQMVYTLPSLLFIIGSPLSGIAMSYINKKTIALFSLGCYLVGGLFPFFFNSSIWMLLVGSLIIGVGTGFLMPLINGFIVQYFDKQERATLMGMNAIFTALGALAFIFIAGQLARFGWKYTYLAFTLVIVIIILAVICLPTGEPQKAEVTDNNGKTSAFEMNPYIFGLFVLGFIYFVMQNSFNTNSSAYAINVLGKDAALASLVTMINTLGGITGGMSFSRIAYKTKNQVETITLAIVAVGFFVTCLIPNTIAFLIGSFFIGFGFALFNAAGSYLLSYNTRPETNAFTVSVYLALINFGAAISPIVVNACTGFLGKEISIKFLFVGIVIAVISACSYFLNVKKDN</sequence>
<evidence type="ECO:0000256" key="7">
    <source>
        <dbReference type="SAM" id="Phobius"/>
    </source>
</evidence>
<organism evidence="9 10">
    <name type="scientific">Pseudobutyrivibrio ruminis</name>
    <dbReference type="NCBI Taxonomy" id="46206"/>
    <lineage>
        <taxon>Bacteria</taxon>
        <taxon>Bacillati</taxon>
        <taxon>Bacillota</taxon>
        <taxon>Clostridia</taxon>
        <taxon>Lachnospirales</taxon>
        <taxon>Lachnospiraceae</taxon>
        <taxon>Pseudobutyrivibrio</taxon>
    </lineage>
</organism>
<gene>
    <name evidence="9" type="ORF">CSX01_03840</name>
</gene>
<dbReference type="AlphaFoldDB" id="A0A2G3DXJ4"/>
<dbReference type="PANTHER" id="PTHR43124:SF3">
    <property type="entry name" value="CHLORAMPHENICOL EFFLUX PUMP RV0191"/>
    <property type="match status" value="1"/>
</dbReference>
<dbReference type="InterPro" id="IPR050189">
    <property type="entry name" value="MFS_Efflux_Transporters"/>
</dbReference>
<evidence type="ECO:0000256" key="4">
    <source>
        <dbReference type="ARBA" id="ARBA00022692"/>
    </source>
</evidence>
<evidence type="ECO:0000313" key="9">
    <source>
        <dbReference type="EMBL" id="PHU35746.1"/>
    </source>
</evidence>
<evidence type="ECO:0000256" key="1">
    <source>
        <dbReference type="ARBA" id="ARBA00004651"/>
    </source>
</evidence>
<feature type="transmembrane region" description="Helical" evidence="7">
    <location>
        <begin position="238"/>
        <end position="260"/>
    </location>
</feature>
<dbReference type="EMBL" id="PDYF01000008">
    <property type="protein sequence ID" value="PHU35746.1"/>
    <property type="molecule type" value="Genomic_DNA"/>
</dbReference>
<dbReference type="InterPro" id="IPR020846">
    <property type="entry name" value="MFS_dom"/>
</dbReference>
<accession>A0A2G3DXJ4</accession>
<comment type="subcellular location">
    <subcellularLocation>
        <location evidence="1">Cell membrane</location>
        <topology evidence="1">Multi-pass membrane protein</topology>
    </subcellularLocation>
</comment>
<keyword evidence="5 7" id="KW-1133">Transmembrane helix</keyword>
<dbReference type="PRINTS" id="PR00173">
    <property type="entry name" value="EDTRNSPORT"/>
</dbReference>
<feature type="transmembrane region" description="Helical" evidence="7">
    <location>
        <begin position="360"/>
        <end position="379"/>
    </location>
</feature>
<feature type="transmembrane region" description="Helical" evidence="7">
    <location>
        <begin position="131"/>
        <end position="154"/>
    </location>
</feature>
<feature type="transmembrane region" description="Helical" evidence="7">
    <location>
        <begin position="71"/>
        <end position="90"/>
    </location>
</feature>
<dbReference type="InterPro" id="IPR011701">
    <property type="entry name" value="MFS"/>
</dbReference>
<keyword evidence="6 7" id="KW-0472">Membrane</keyword>
<dbReference type="PROSITE" id="PS00217">
    <property type="entry name" value="SUGAR_TRANSPORT_2"/>
    <property type="match status" value="1"/>
</dbReference>
<keyword evidence="4 7" id="KW-0812">Transmembrane</keyword>
<dbReference type="SUPFAM" id="SSF103473">
    <property type="entry name" value="MFS general substrate transporter"/>
    <property type="match status" value="1"/>
</dbReference>
<dbReference type="GO" id="GO:0022857">
    <property type="term" value="F:transmembrane transporter activity"/>
    <property type="evidence" value="ECO:0007669"/>
    <property type="project" value="InterPro"/>
</dbReference>
<evidence type="ECO:0000256" key="5">
    <source>
        <dbReference type="ARBA" id="ARBA00022989"/>
    </source>
</evidence>
<evidence type="ECO:0000256" key="2">
    <source>
        <dbReference type="ARBA" id="ARBA00022448"/>
    </source>
</evidence>
<dbReference type="PROSITE" id="PS50850">
    <property type="entry name" value="MFS"/>
    <property type="match status" value="1"/>
</dbReference>
<feature type="transmembrane region" description="Helical" evidence="7">
    <location>
        <begin position="201"/>
        <end position="218"/>
    </location>
</feature>
<feature type="transmembrane region" description="Helical" evidence="7">
    <location>
        <begin position="329"/>
        <end position="354"/>
    </location>
</feature>
<feature type="transmembrane region" description="Helical" evidence="7">
    <location>
        <begin position="272"/>
        <end position="292"/>
    </location>
</feature>
<reference evidence="9 10" key="2">
    <citation type="submission" date="2017-10" db="EMBL/GenBank/DDBJ databases">
        <authorList>
            <person name="Banno H."/>
            <person name="Chua N.-H."/>
        </authorList>
    </citation>
    <scope>NUCLEOTIDE SEQUENCE [LARGE SCALE GENOMIC DNA]</scope>
    <source>
        <strain evidence="9 10">JK626</strain>
    </source>
</reference>
<feature type="domain" description="Major facilitator superfamily (MFS) profile" evidence="8">
    <location>
        <begin position="1"/>
        <end position="384"/>
    </location>
</feature>
<keyword evidence="3" id="KW-1003">Cell membrane</keyword>
<keyword evidence="2" id="KW-0813">Transport</keyword>
<dbReference type="RefSeq" id="WP_099391503.1">
    <property type="nucleotide sequence ID" value="NZ_PDYF01000008.1"/>
</dbReference>
<reference evidence="9 10" key="1">
    <citation type="submission" date="2017-10" db="EMBL/GenBank/DDBJ databases">
        <title>Resolving the taxonomy of Roseburia spp., Eubacterium rectale and Agathobacter spp. through phylogenomic analysis.</title>
        <authorList>
            <person name="Sheridan P.O."/>
            <person name="Walker A.W."/>
            <person name="Duncan S.H."/>
            <person name="Scott K.P."/>
            <person name="Toole P.W.O."/>
            <person name="Luis P."/>
            <person name="Flint H.J."/>
        </authorList>
    </citation>
    <scope>NUCLEOTIDE SEQUENCE [LARGE SCALE GENOMIC DNA]</scope>
    <source>
        <strain evidence="9 10">JK626</strain>
    </source>
</reference>
<protein>
    <recommendedName>
        <fullName evidence="8">Major facilitator superfamily (MFS) profile domain-containing protein</fullName>
    </recommendedName>
</protein>
<evidence type="ECO:0000313" key="10">
    <source>
        <dbReference type="Proteomes" id="UP000225889"/>
    </source>
</evidence>
<feature type="transmembrane region" description="Helical" evidence="7">
    <location>
        <begin position="298"/>
        <end position="317"/>
    </location>
</feature>
<feature type="transmembrane region" description="Helical" evidence="7">
    <location>
        <begin position="44"/>
        <end position="64"/>
    </location>
</feature>
<feature type="transmembrane region" description="Helical" evidence="7">
    <location>
        <begin position="96"/>
        <end position="119"/>
    </location>
</feature>
<dbReference type="Gene3D" id="1.20.1250.20">
    <property type="entry name" value="MFS general substrate transporter like domains"/>
    <property type="match status" value="1"/>
</dbReference>
<evidence type="ECO:0000256" key="3">
    <source>
        <dbReference type="ARBA" id="ARBA00022475"/>
    </source>
</evidence>
<evidence type="ECO:0000256" key="6">
    <source>
        <dbReference type="ARBA" id="ARBA00023136"/>
    </source>
</evidence>
<evidence type="ECO:0000259" key="8">
    <source>
        <dbReference type="PROSITE" id="PS50850"/>
    </source>
</evidence>
<dbReference type="Pfam" id="PF07690">
    <property type="entry name" value="MFS_1"/>
    <property type="match status" value="1"/>
</dbReference>
<name>A0A2G3DXJ4_9FIRM</name>
<dbReference type="Proteomes" id="UP000225889">
    <property type="component" value="Unassembled WGS sequence"/>
</dbReference>